<dbReference type="RefSeq" id="WP_377483328.1">
    <property type="nucleotide sequence ID" value="NZ_JBHLTN010000021.1"/>
</dbReference>
<evidence type="ECO:0000313" key="1">
    <source>
        <dbReference type="EMBL" id="MFC0593254.1"/>
    </source>
</evidence>
<keyword evidence="2" id="KW-1185">Reference proteome</keyword>
<protein>
    <submittedName>
        <fullName evidence="1">Helix-turn-helix domain-containing protein</fullName>
    </submittedName>
</protein>
<dbReference type="EMBL" id="JBHLTN010000021">
    <property type="protein sequence ID" value="MFC0593254.1"/>
    <property type="molecule type" value="Genomic_DNA"/>
</dbReference>
<gene>
    <name evidence="1" type="ORF">ACFFGG_11865</name>
</gene>
<evidence type="ECO:0000313" key="2">
    <source>
        <dbReference type="Proteomes" id="UP001589834"/>
    </source>
</evidence>
<reference evidence="1 2" key="1">
    <citation type="submission" date="2024-09" db="EMBL/GenBank/DDBJ databases">
        <authorList>
            <person name="Sun Q."/>
            <person name="Mori K."/>
        </authorList>
    </citation>
    <scope>NUCLEOTIDE SEQUENCE [LARGE SCALE GENOMIC DNA]</scope>
    <source>
        <strain evidence="1 2">NCAIM B.02336</strain>
    </source>
</reference>
<dbReference type="Proteomes" id="UP001589834">
    <property type="component" value="Unassembled WGS sequence"/>
</dbReference>
<organism evidence="1 2">
    <name type="scientific">Ottowia pentelensis</name>
    <dbReference type="NCBI Taxonomy" id="511108"/>
    <lineage>
        <taxon>Bacteria</taxon>
        <taxon>Pseudomonadati</taxon>
        <taxon>Pseudomonadota</taxon>
        <taxon>Betaproteobacteria</taxon>
        <taxon>Burkholderiales</taxon>
        <taxon>Comamonadaceae</taxon>
        <taxon>Ottowia</taxon>
    </lineage>
</organism>
<name>A0ABV6PTT1_9BURK</name>
<proteinExistence type="predicted"/>
<comment type="caution">
    <text evidence="1">The sequence shown here is derived from an EMBL/GenBank/DDBJ whole genome shotgun (WGS) entry which is preliminary data.</text>
</comment>
<accession>A0ABV6PTT1</accession>
<sequence>MGRDKRNKGDSSRVAGGFCAMPWDVLDSAAYQALSHPARSLLMELARQYVRDNNGRLLASQAYLAKRGWKSSDTITRAKRELIDAGFIYETVKGHRPNKASWYAITWYTLDRLPGYDMGAVEGFQHGAYRKTQALHRLTV</sequence>
<dbReference type="Pfam" id="PF13730">
    <property type="entry name" value="HTH_36"/>
    <property type="match status" value="1"/>
</dbReference>